<evidence type="ECO:0000256" key="16">
    <source>
        <dbReference type="SAM" id="Coils"/>
    </source>
</evidence>
<feature type="region of interest" description="Disordered" evidence="17">
    <location>
        <begin position="1"/>
        <end position="26"/>
    </location>
</feature>
<evidence type="ECO:0000256" key="8">
    <source>
        <dbReference type="ARBA" id="ARBA00022692"/>
    </source>
</evidence>
<protein>
    <recommendedName>
        <fullName evidence="15">C4-dicarboxylate transport sensor protein DctB</fullName>
        <ecNumber evidence="3">2.7.13.3</ecNumber>
    </recommendedName>
</protein>
<dbReference type="CDD" id="cd12914">
    <property type="entry name" value="PDC1_DGC_like"/>
    <property type="match status" value="1"/>
</dbReference>
<feature type="coiled-coil region" evidence="16">
    <location>
        <begin position="392"/>
        <end position="419"/>
    </location>
</feature>
<keyword evidence="6" id="KW-0597">Phosphoprotein</keyword>
<keyword evidence="8 18" id="KW-0812">Transmembrane</keyword>
<evidence type="ECO:0000256" key="11">
    <source>
        <dbReference type="ARBA" id="ARBA00022840"/>
    </source>
</evidence>
<dbReference type="PANTHER" id="PTHR43065">
    <property type="entry name" value="SENSOR HISTIDINE KINASE"/>
    <property type="match status" value="1"/>
</dbReference>
<keyword evidence="13" id="KW-0902">Two-component regulatory system</keyword>
<dbReference type="Gene3D" id="3.30.450.20">
    <property type="entry name" value="PAS domain"/>
    <property type="match status" value="2"/>
</dbReference>
<dbReference type="InterPro" id="IPR017055">
    <property type="entry name" value="Sig_transdc_His_kinase_DctB"/>
</dbReference>
<dbReference type="GO" id="GO:0000155">
    <property type="term" value="F:phosphorelay sensor kinase activity"/>
    <property type="evidence" value="ECO:0007669"/>
    <property type="project" value="InterPro"/>
</dbReference>
<dbReference type="InterPro" id="IPR003594">
    <property type="entry name" value="HATPase_dom"/>
</dbReference>
<dbReference type="InterPro" id="IPR005467">
    <property type="entry name" value="His_kinase_dom"/>
</dbReference>
<evidence type="ECO:0000256" key="15">
    <source>
        <dbReference type="ARBA" id="ARBA00073143"/>
    </source>
</evidence>
<dbReference type="HOGENOM" id="CLU_000445_94_2_4"/>
<evidence type="ECO:0000256" key="5">
    <source>
        <dbReference type="ARBA" id="ARBA00022519"/>
    </source>
</evidence>
<dbReference type="Pfam" id="PF02743">
    <property type="entry name" value="dCache_1"/>
    <property type="match status" value="1"/>
</dbReference>
<evidence type="ECO:0000256" key="2">
    <source>
        <dbReference type="ARBA" id="ARBA00004429"/>
    </source>
</evidence>
<evidence type="ECO:0000256" key="7">
    <source>
        <dbReference type="ARBA" id="ARBA00022679"/>
    </source>
</evidence>
<dbReference type="SMART" id="SM00388">
    <property type="entry name" value="HisKA"/>
    <property type="match status" value="1"/>
</dbReference>
<keyword evidence="4" id="KW-1003">Cell membrane</keyword>
<keyword evidence="11" id="KW-0067">ATP-binding</keyword>
<evidence type="ECO:0000256" key="1">
    <source>
        <dbReference type="ARBA" id="ARBA00000085"/>
    </source>
</evidence>
<feature type="transmembrane region" description="Helical" evidence="18">
    <location>
        <begin position="38"/>
        <end position="60"/>
    </location>
</feature>
<dbReference type="InterPro" id="IPR029151">
    <property type="entry name" value="Sensor-like_sf"/>
</dbReference>
<dbReference type="Gene3D" id="1.10.287.130">
    <property type="match status" value="1"/>
</dbReference>
<evidence type="ECO:0000313" key="20">
    <source>
        <dbReference type="EMBL" id="CAJ49829.1"/>
    </source>
</evidence>
<keyword evidence="7 20" id="KW-0808">Transferase</keyword>
<evidence type="ECO:0000313" key="21">
    <source>
        <dbReference type="Proteomes" id="UP000001977"/>
    </source>
</evidence>
<dbReference type="FunFam" id="1.10.287.130:FF:000049">
    <property type="entry name" value="C4-dicarboxylate transport sensor protein DctB"/>
    <property type="match status" value="1"/>
</dbReference>
<feature type="non-terminal residue" evidence="20">
    <location>
        <position position="1"/>
    </location>
</feature>
<evidence type="ECO:0000256" key="4">
    <source>
        <dbReference type="ARBA" id="ARBA00022475"/>
    </source>
</evidence>
<dbReference type="eggNOG" id="COG4191">
    <property type="taxonomic scope" value="Bacteria"/>
</dbReference>
<keyword evidence="9" id="KW-0547">Nucleotide-binding</keyword>
<dbReference type="InterPro" id="IPR036097">
    <property type="entry name" value="HisK_dim/P_sf"/>
</dbReference>
<dbReference type="EC" id="2.7.13.3" evidence="3"/>
<keyword evidence="16" id="KW-0175">Coiled coil</keyword>
<evidence type="ECO:0000256" key="9">
    <source>
        <dbReference type="ARBA" id="ARBA00022741"/>
    </source>
</evidence>
<name>Q2KYU3_BORA1</name>
<evidence type="ECO:0000256" key="17">
    <source>
        <dbReference type="SAM" id="MobiDB-lite"/>
    </source>
</evidence>
<evidence type="ECO:0000256" key="6">
    <source>
        <dbReference type="ARBA" id="ARBA00022553"/>
    </source>
</evidence>
<dbReference type="PIRSF" id="PIRSF036431">
    <property type="entry name" value="STHK_DctB"/>
    <property type="match status" value="1"/>
</dbReference>
<dbReference type="InterPro" id="IPR003661">
    <property type="entry name" value="HisK_dim/P_dom"/>
</dbReference>
<keyword evidence="5" id="KW-0997">Cell inner membrane</keyword>
<evidence type="ECO:0000256" key="3">
    <source>
        <dbReference type="ARBA" id="ARBA00012438"/>
    </source>
</evidence>
<keyword evidence="14 18" id="KW-0472">Membrane</keyword>
<keyword evidence="21" id="KW-1185">Reference proteome</keyword>
<dbReference type="Pfam" id="PF00512">
    <property type="entry name" value="HisKA"/>
    <property type="match status" value="1"/>
</dbReference>
<dbReference type="PRINTS" id="PR00344">
    <property type="entry name" value="BCTRLSENSOR"/>
</dbReference>
<dbReference type="STRING" id="360910.BAV2219"/>
<proteinExistence type="predicted"/>
<evidence type="ECO:0000256" key="18">
    <source>
        <dbReference type="SAM" id="Phobius"/>
    </source>
</evidence>
<dbReference type="Gene3D" id="6.10.250.3020">
    <property type="match status" value="1"/>
</dbReference>
<evidence type="ECO:0000256" key="13">
    <source>
        <dbReference type="ARBA" id="ARBA00023012"/>
    </source>
</evidence>
<comment type="subcellular location">
    <subcellularLocation>
        <location evidence="2">Cell inner membrane</location>
        <topology evidence="2">Multi-pass membrane protein</topology>
    </subcellularLocation>
</comment>
<evidence type="ECO:0000256" key="12">
    <source>
        <dbReference type="ARBA" id="ARBA00022989"/>
    </source>
</evidence>
<comment type="catalytic activity">
    <reaction evidence="1">
        <text>ATP + protein L-histidine = ADP + protein N-phospho-L-histidine.</text>
        <dbReference type="EC" id="2.7.13.3"/>
    </reaction>
</comment>
<dbReference type="CDD" id="cd00082">
    <property type="entry name" value="HisKA"/>
    <property type="match status" value="1"/>
</dbReference>
<dbReference type="SMART" id="SM00387">
    <property type="entry name" value="HATPase_c"/>
    <property type="match status" value="1"/>
</dbReference>
<dbReference type="SUPFAM" id="SSF55874">
    <property type="entry name" value="ATPase domain of HSP90 chaperone/DNA topoisomerase II/histidine kinase"/>
    <property type="match status" value="1"/>
</dbReference>
<dbReference type="SUPFAM" id="SSF103190">
    <property type="entry name" value="Sensory domain-like"/>
    <property type="match status" value="1"/>
</dbReference>
<dbReference type="InterPro" id="IPR004358">
    <property type="entry name" value="Sig_transdc_His_kin-like_C"/>
</dbReference>
<dbReference type="KEGG" id="bav:BAV2219"/>
<dbReference type="CDD" id="cd00075">
    <property type="entry name" value="HATPase"/>
    <property type="match status" value="1"/>
</dbReference>
<dbReference type="EMBL" id="AM167904">
    <property type="protein sequence ID" value="CAJ49829.1"/>
    <property type="molecule type" value="Genomic_DNA"/>
</dbReference>
<accession>Q2KYU3</accession>
<dbReference type="PROSITE" id="PS50109">
    <property type="entry name" value="HIS_KIN"/>
    <property type="match status" value="1"/>
</dbReference>
<feature type="domain" description="Histidine kinase" evidence="19">
    <location>
        <begin position="428"/>
        <end position="637"/>
    </location>
</feature>
<reference evidence="20 21" key="1">
    <citation type="journal article" date="2006" name="J. Bacteriol.">
        <title>Comparison of the genome sequence of the poultry pathogen Bordetella avium with those of B. bronchiseptica, B. pertussis, and B. parapertussis reveals extensive diversity in surface structures associated with host interaction.</title>
        <authorList>
            <person name="Sebaihia M."/>
            <person name="Preston A."/>
            <person name="Maskell D.J."/>
            <person name="Kuzmiak H."/>
            <person name="Connell T.D."/>
            <person name="King N.D."/>
            <person name="Orndorff P.E."/>
            <person name="Miyamoto D.M."/>
            <person name="Thomson N.R."/>
            <person name="Harris D."/>
            <person name="Goble A."/>
            <person name="Lord A."/>
            <person name="Murphy L."/>
            <person name="Quail M.A."/>
            <person name="Rutter S."/>
            <person name="Squares R."/>
            <person name="Squares S."/>
            <person name="Woodward J."/>
            <person name="Parkhill J."/>
            <person name="Temple L.M."/>
        </authorList>
    </citation>
    <scope>NUCLEOTIDE SEQUENCE [LARGE SCALE GENOMIC DNA]</scope>
    <source>
        <strain evidence="20 21">197N</strain>
    </source>
</reference>
<keyword evidence="10 20" id="KW-0418">Kinase</keyword>
<dbReference type="Proteomes" id="UP000001977">
    <property type="component" value="Chromosome"/>
</dbReference>
<dbReference type="SUPFAM" id="SSF47384">
    <property type="entry name" value="Homodimeric domain of signal transducing histidine kinase"/>
    <property type="match status" value="1"/>
</dbReference>
<dbReference type="AlphaFoldDB" id="Q2KYU3"/>
<keyword evidence="12 18" id="KW-1133">Transmembrane helix</keyword>
<dbReference type="Pfam" id="PF02518">
    <property type="entry name" value="HATPase_c"/>
    <property type="match status" value="1"/>
</dbReference>
<evidence type="ECO:0000256" key="10">
    <source>
        <dbReference type="ARBA" id="ARBA00022777"/>
    </source>
</evidence>
<evidence type="ECO:0000259" key="19">
    <source>
        <dbReference type="PROSITE" id="PS50109"/>
    </source>
</evidence>
<evidence type="ECO:0000256" key="14">
    <source>
        <dbReference type="ARBA" id="ARBA00023136"/>
    </source>
</evidence>
<dbReference type="GO" id="GO:0005886">
    <property type="term" value="C:plasma membrane"/>
    <property type="evidence" value="ECO:0007669"/>
    <property type="project" value="UniProtKB-SubCell"/>
</dbReference>
<dbReference type="InterPro" id="IPR033479">
    <property type="entry name" value="dCache_1"/>
</dbReference>
<dbReference type="GO" id="GO:0005524">
    <property type="term" value="F:ATP binding"/>
    <property type="evidence" value="ECO:0007669"/>
    <property type="project" value="UniProtKB-KW"/>
</dbReference>
<dbReference type="Gene3D" id="3.30.565.10">
    <property type="entry name" value="Histidine kinase-like ATPase, C-terminal domain"/>
    <property type="match status" value="1"/>
</dbReference>
<dbReference type="InterPro" id="IPR036890">
    <property type="entry name" value="HATPase_C_sf"/>
</dbReference>
<dbReference type="PANTHER" id="PTHR43065:SF46">
    <property type="entry name" value="C4-DICARBOXYLATE TRANSPORT SENSOR PROTEIN DCTB"/>
    <property type="match status" value="1"/>
</dbReference>
<gene>
    <name evidence="20" type="primary">dctB</name>
    <name evidence="20" type="ordered locus">BAV2219</name>
</gene>
<sequence>VRNPAHFRIVKARPSPPPPTPKPRIDAATQRKKRWSSAAAWTLSALALLIVVMLLATQWAENRALNEMAERADASAQLNTVALRSSLEKFRAVPDVLARDSEVRDVLALPDAQAIEALDGKLDELSRSVGASVIYLLNRQGLAIAASNWREPLTFQGMDYRFRPYFTRALHEGQAEYFALGTTSHEAGLYLSRRVEDRAGRPLGVIVLKMEFGQQEADWRALPNPLFVTDEQGIVLIGNVPQWQFRSLAPLPPEQAQTLRNSLQFGEATLAALPLAPSLAHAPPHALTRITTALPTLPAGTLLMHSAMPVPASPRWTLHTLMPVQANVRRVVSNVQLTVLLLMAALYAASAIIYYRRRLSHERVRAQSAAKTRLERRVHIRTRQLRSSNEQLLAQIDERERAETRLHEMQDELVQANKLALLGQVAAGVAHEINQPLSAIRAYADNAGTFLERGDGSSALKNLRTIAQLTERIGGITGELRAFSRKAAAHIAPLALRDAVGGALLLMSPRLQRQNAVLDYTPPPACLRVWADRMRLEQVLVNLMQNALDATLHAPRLSLRITASEDSVELALTDNGPGIPAHVLEKLFTPFQTTKPEGLGLGLVICRDILTECGGTLAARNGAQGGATFLMRLRRAPDTDSA</sequence>
<organism evidence="20 21">
    <name type="scientific">Bordetella avium (strain 197N)</name>
    <dbReference type="NCBI Taxonomy" id="360910"/>
    <lineage>
        <taxon>Bacteria</taxon>
        <taxon>Pseudomonadati</taxon>
        <taxon>Pseudomonadota</taxon>
        <taxon>Betaproteobacteria</taxon>
        <taxon>Burkholderiales</taxon>
        <taxon>Alcaligenaceae</taxon>
        <taxon>Bordetella</taxon>
    </lineage>
</organism>